<dbReference type="EMBL" id="ANJA01000542">
    <property type="protein sequence ID" value="ETO83181.1"/>
    <property type="molecule type" value="Genomic_DNA"/>
</dbReference>
<organism evidence="2 3">
    <name type="scientific">Phytophthora nicotianae P1976</name>
    <dbReference type="NCBI Taxonomy" id="1317066"/>
    <lineage>
        <taxon>Eukaryota</taxon>
        <taxon>Sar</taxon>
        <taxon>Stramenopiles</taxon>
        <taxon>Oomycota</taxon>
        <taxon>Peronosporomycetes</taxon>
        <taxon>Peronosporales</taxon>
        <taxon>Peronosporaceae</taxon>
        <taxon>Phytophthora</taxon>
    </lineage>
</organism>
<protein>
    <recommendedName>
        <fullName evidence="4">RxLR effector protein</fullName>
    </recommendedName>
</protein>
<dbReference type="Proteomes" id="UP000028582">
    <property type="component" value="Unassembled WGS sequence"/>
</dbReference>
<proteinExistence type="predicted"/>
<evidence type="ECO:0000256" key="1">
    <source>
        <dbReference type="SAM" id="SignalP"/>
    </source>
</evidence>
<comment type="caution">
    <text evidence="2">The sequence shown here is derived from an EMBL/GenBank/DDBJ whole genome shotgun (WGS) entry which is preliminary data.</text>
</comment>
<evidence type="ECO:0000313" key="2">
    <source>
        <dbReference type="EMBL" id="ETO83181.1"/>
    </source>
</evidence>
<feature type="chain" id="PRO_5001754701" description="RxLR effector protein" evidence="1">
    <location>
        <begin position="23"/>
        <end position="104"/>
    </location>
</feature>
<evidence type="ECO:0000313" key="3">
    <source>
        <dbReference type="Proteomes" id="UP000028582"/>
    </source>
</evidence>
<feature type="signal peptide" evidence="1">
    <location>
        <begin position="1"/>
        <end position="22"/>
    </location>
</feature>
<evidence type="ECO:0008006" key="4">
    <source>
        <dbReference type="Google" id="ProtNLM"/>
    </source>
</evidence>
<keyword evidence="1" id="KW-0732">Signal</keyword>
<dbReference type="AlphaFoldDB" id="A0A081AWC0"/>
<name>A0A081AWC0_PHYNI</name>
<reference evidence="2 3" key="1">
    <citation type="submission" date="2013-11" db="EMBL/GenBank/DDBJ databases">
        <title>The Genome Sequence of Phytophthora parasitica P1976.</title>
        <authorList>
            <consortium name="The Broad Institute Genomics Platform"/>
            <person name="Russ C."/>
            <person name="Tyler B."/>
            <person name="Panabieres F."/>
            <person name="Shan W."/>
            <person name="Tripathy S."/>
            <person name="Grunwald N."/>
            <person name="Machado M."/>
            <person name="Johnson C.S."/>
            <person name="Walker B."/>
            <person name="Young S."/>
            <person name="Zeng Q."/>
            <person name="Gargeya S."/>
            <person name="Fitzgerald M."/>
            <person name="Haas B."/>
            <person name="Abouelleil A."/>
            <person name="Allen A.W."/>
            <person name="Alvarado L."/>
            <person name="Arachchi H.M."/>
            <person name="Berlin A.M."/>
            <person name="Chapman S.B."/>
            <person name="Gainer-Dewar J."/>
            <person name="Goldberg J."/>
            <person name="Griggs A."/>
            <person name="Gujja S."/>
            <person name="Hansen M."/>
            <person name="Howarth C."/>
            <person name="Imamovic A."/>
            <person name="Ireland A."/>
            <person name="Larimer J."/>
            <person name="McCowan C."/>
            <person name="Murphy C."/>
            <person name="Pearson M."/>
            <person name="Poon T.W."/>
            <person name="Priest M."/>
            <person name="Roberts A."/>
            <person name="Saif S."/>
            <person name="Shea T."/>
            <person name="Sisk P."/>
            <person name="Sykes S."/>
            <person name="Wortman J."/>
            <person name="Nusbaum C."/>
            <person name="Birren B."/>
        </authorList>
    </citation>
    <scope>NUCLEOTIDE SEQUENCE [LARGE SCALE GENOMIC DNA]</scope>
    <source>
        <strain evidence="2 3">P1976</strain>
    </source>
</reference>
<gene>
    <name evidence="2" type="ORF">F444_02745</name>
</gene>
<sequence length="104" mass="11247">MRSIFYVVVIFALFARSSVVAAFPHPNESGLLLKTSRESAANIKRSLRVASQEVVQSSGNGYGGIFKSAASSVNKVIPRPDSPNMKKLIEKANLARLIKNASNK</sequence>
<dbReference type="OrthoDB" id="127916at2759"/>
<accession>A0A081AWC0</accession>